<comment type="function">
    <text evidence="16">Involved in trafficking and recycling of synaptic vesicles.</text>
</comment>
<evidence type="ECO:0000256" key="9">
    <source>
        <dbReference type="ARBA" id="ARBA00022692"/>
    </source>
</evidence>
<evidence type="ECO:0000256" key="4">
    <source>
        <dbReference type="ARBA" id="ARBA00004412"/>
    </source>
</evidence>
<evidence type="ECO:0000256" key="1">
    <source>
        <dbReference type="ARBA" id="ARBA00004141"/>
    </source>
</evidence>
<proteinExistence type="inferred from homology"/>
<dbReference type="InterPro" id="IPR008590">
    <property type="entry name" value="TMEM_230/134"/>
</dbReference>
<evidence type="ECO:0000256" key="17">
    <source>
        <dbReference type="ARBA" id="ARBA00024088"/>
    </source>
</evidence>
<evidence type="ECO:0000256" key="18">
    <source>
        <dbReference type="SAM" id="Phobius"/>
    </source>
</evidence>
<evidence type="ECO:0000256" key="14">
    <source>
        <dbReference type="ARBA" id="ARBA00023136"/>
    </source>
</evidence>
<keyword evidence="13" id="KW-0333">Golgi apparatus</keyword>
<evidence type="ECO:0000256" key="8">
    <source>
        <dbReference type="ARBA" id="ARBA00007743"/>
    </source>
</evidence>
<organism evidence="19 20">
    <name type="scientific">Ceratodon purpureus</name>
    <name type="common">Fire moss</name>
    <name type="synonym">Dicranum purpureum</name>
    <dbReference type="NCBI Taxonomy" id="3225"/>
    <lineage>
        <taxon>Eukaryota</taxon>
        <taxon>Viridiplantae</taxon>
        <taxon>Streptophyta</taxon>
        <taxon>Embryophyta</taxon>
        <taxon>Bryophyta</taxon>
        <taxon>Bryophytina</taxon>
        <taxon>Bryopsida</taxon>
        <taxon>Dicranidae</taxon>
        <taxon>Pseudoditrichales</taxon>
        <taxon>Ditrichaceae</taxon>
        <taxon>Ceratodon</taxon>
    </lineage>
</organism>
<evidence type="ECO:0000313" key="19">
    <source>
        <dbReference type="EMBL" id="KAG0579539.1"/>
    </source>
</evidence>
<comment type="subcellular location">
    <subcellularLocation>
        <location evidence="5">Cytoplasmic vesicle</location>
        <location evidence="5">Autophagosome</location>
    </subcellularLocation>
    <subcellularLocation>
        <location evidence="3">Cytoplasmic vesicle</location>
        <location evidence="3">Secretory vesicle</location>
        <location evidence="3">Synaptic vesicle</location>
    </subcellularLocation>
    <subcellularLocation>
        <location evidence="4">Early endosome</location>
    </subcellularLocation>
    <subcellularLocation>
        <location evidence="6">Golgi apparatus</location>
        <location evidence="6">trans-Golgi network</location>
    </subcellularLocation>
    <subcellularLocation>
        <location evidence="7">Late endosome</location>
    </subcellularLocation>
    <subcellularLocation>
        <location evidence="1">Membrane</location>
        <topology evidence="1">Multi-pass membrane protein</topology>
    </subcellularLocation>
    <subcellularLocation>
        <location evidence="2">Recycling endosome</location>
    </subcellularLocation>
</comment>
<sequence length="101" mass="10806">MAYVDHTFSIRDDVSGGTFIVHNGPPVKEIALAVTLLALGTLGIVFGVVMSVYKVGGDSGHGIAFAILGTLLFMPGFYYTRIAYYAYKGYKGFSFSNIPAV</sequence>
<name>A0A8T0I992_CERPU</name>
<comment type="caution">
    <text evidence="19">The sequence shown here is derived from an EMBL/GenBank/DDBJ whole genome shotgun (WGS) entry which is preliminary data.</text>
</comment>
<evidence type="ECO:0000256" key="10">
    <source>
        <dbReference type="ARBA" id="ARBA00022753"/>
    </source>
</evidence>
<keyword evidence="14 18" id="KW-0472">Membrane</keyword>
<evidence type="ECO:0000256" key="15">
    <source>
        <dbReference type="ARBA" id="ARBA00023329"/>
    </source>
</evidence>
<evidence type="ECO:0000256" key="3">
    <source>
        <dbReference type="ARBA" id="ARBA00004234"/>
    </source>
</evidence>
<dbReference type="GO" id="GO:0005776">
    <property type="term" value="C:autophagosome"/>
    <property type="evidence" value="ECO:0007669"/>
    <property type="project" value="UniProtKB-SubCell"/>
</dbReference>
<reference evidence="19" key="1">
    <citation type="submission" date="2020-06" db="EMBL/GenBank/DDBJ databases">
        <title>WGS assembly of Ceratodon purpureus strain R40.</title>
        <authorList>
            <person name="Carey S.B."/>
            <person name="Jenkins J."/>
            <person name="Shu S."/>
            <person name="Lovell J.T."/>
            <person name="Sreedasyam A."/>
            <person name="Maumus F."/>
            <person name="Tiley G.P."/>
            <person name="Fernandez-Pozo N."/>
            <person name="Barry K."/>
            <person name="Chen C."/>
            <person name="Wang M."/>
            <person name="Lipzen A."/>
            <person name="Daum C."/>
            <person name="Saski C.A."/>
            <person name="Payton A.C."/>
            <person name="Mcbreen J.C."/>
            <person name="Conrad R.E."/>
            <person name="Kollar L.M."/>
            <person name="Olsson S."/>
            <person name="Huttunen S."/>
            <person name="Landis J.B."/>
            <person name="Wickett N.J."/>
            <person name="Johnson M.G."/>
            <person name="Rensing S.A."/>
            <person name="Grimwood J."/>
            <person name="Schmutz J."/>
            <person name="Mcdaniel S.F."/>
        </authorList>
    </citation>
    <scope>NUCLEOTIDE SEQUENCE</scope>
    <source>
        <strain evidence="19">R40</strain>
    </source>
</reference>
<dbReference type="PANTHER" id="PTHR15664">
    <property type="entry name" value="C20ORF30 PROTEIN"/>
    <property type="match status" value="1"/>
</dbReference>
<dbReference type="AlphaFoldDB" id="A0A8T0I992"/>
<keyword evidence="9 18" id="KW-0812">Transmembrane</keyword>
<protein>
    <recommendedName>
        <fullName evidence="17">Transmembrane protein 230</fullName>
    </recommendedName>
</protein>
<feature type="transmembrane region" description="Helical" evidence="18">
    <location>
        <begin position="59"/>
        <end position="79"/>
    </location>
</feature>
<evidence type="ECO:0000256" key="2">
    <source>
        <dbReference type="ARBA" id="ARBA00004172"/>
    </source>
</evidence>
<evidence type="ECO:0000256" key="13">
    <source>
        <dbReference type="ARBA" id="ARBA00023034"/>
    </source>
</evidence>
<gene>
    <name evidence="19" type="ORF">KC19_4G105100</name>
</gene>
<accession>A0A8T0I992</accession>
<evidence type="ECO:0000256" key="5">
    <source>
        <dbReference type="ARBA" id="ARBA00004419"/>
    </source>
</evidence>
<evidence type="ECO:0000256" key="12">
    <source>
        <dbReference type="ARBA" id="ARBA00023018"/>
    </source>
</evidence>
<dbReference type="Proteomes" id="UP000822688">
    <property type="component" value="Chromosome 4"/>
</dbReference>
<dbReference type="EMBL" id="CM026424">
    <property type="protein sequence ID" value="KAG0579539.1"/>
    <property type="molecule type" value="Genomic_DNA"/>
</dbReference>
<keyword evidence="10" id="KW-0967">Endosome</keyword>
<dbReference type="GO" id="GO:0016020">
    <property type="term" value="C:membrane"/>
    <property type="evidence" value="ECO:0007669"/>
    <property type="project" value="UniProtKB-SubCell"/>
</dbReference>
<evidence type="ECO:0000256" key="7">
    <source>
        <dbReference type="ARBA" id="ARBA00004603"/>
    </source>
</evidence>
<dbReference type="GO" id="GO:0005769">
    <property type="term" value="C:early endosome"/>
    <property type="evidence" value="ECO:0007669"/>
    <property type="project" value="UniProtKB-SubCell"/>
</dbReference>
<dbReference type="Pfam" id="PF05915">
    <property type="entry name" value="TMEM_230_134"/>
    <property type="match status" value="1"/>
</dbReference>
<dbReference type="GO" id="GO:0005794">
    <property type="term" value="C:Golgi apparatus"/>
    <property type="evidence" value="ECO:0007669"/>
    <property type="project" value="UniProtKB-SubCell"/>
</dbReference>
<dbReference type="GO" id="GO:0005770">
    <property type="term" value="C:late endosome"/>
    <property type="evidence" value="ECO:0007669"/>
    <property type="project" value="UniProtKB-SubCell"/>
</dbReference>
<feature type="transmembrane region" description="Helical" evidence="18">
    <location>
        <begin position="30"/>
        <end position="53"/>
    </location>
</feature>
<comment type="similarity">
    <text evidence="8">Belongs to the TMEM134/TMEM230 family.</text>
</comment>
<evidence type="ECO:0000313" key="20">
    <source>
        <dbReference type="Proteomes" id="UP000822688"/>
    </source>
</evidence>
<evidence type="ECO:0000256" key="11">
    <source>
        <dbReference type="ARBA" id="ARBA00022989"/>
    </source>
</evidence>
<keyword evidence="11 18" id="KW-1133">Transmembrane helix</keyword>
<dbReference type="OrthoDB" id="5597044at2759"/>
<keyword evidence="20" id="KW-1185">Reference proteome</keyword>
<evidence type="ECO:0000256" key="6">
    <source>
        <dbReference type="ARBA" id="ARBA00004601"/>
    </source>
</evidence>
<dbReference type="GO" id="GO:0055037">
    <property type="term" value="C:recycling endosome"/>
    <property type="evidence" value="ECO:0007669"/>
    <property type="project" value="UniProtKB-SubCell"/>
</dbReference>
<evidence type="ECO:0000256" key="16">
    <source>
        <dbReference type="ARBA" id="ARBA00024003"/>
    </source>
</evidence>
<dbReference type="InterPro" id="IPR044234">
    <property type="entry name" value="TMEM230"/>
</dbReference>
<dbReference type="PANTHER" id="PTHR15664:SF6">
    <property type="entry name" value="TRANSMEMBRANE PROTEIN 230"/>
    <property type="match status" value="1"/>
</dbReference>
<keyword evidence="15" id="KW-0968">Cytoplasmic vesicle</keyword>
<keyword evidence="12" id="KW-0770">Synapse</keyword>